<dbReference type="Proteomes" id="UP000078397">
    <property type="component" value="Unassembled WGS sequence"/>
</dbReference>
<evidence type="ECO:0000313" key="2">
    <source>
        <dbReference type="EMBL" id="OAQ69801.1"/>
    </source>
</evidence>
<keyword evidence="3" id="KW-1185">Reference proteome</keyword>
<name>A0A179FXG9_METCM</name>
<reference evidence="2 3" key="1">
    <citation type="journal article" date="2016" name="PLoS Pathog.">
        <title>Biosynthesis of antibiotic leucinostatins in bio-control fungus Purpureocillium lilacinum and their inhibition on phytophthora revealed by genome mining.</title>
        <authorList>
            <person name="Wang G."/>
            <person name="Liu Z."/>
            <person name="Lin R."/>
            <person name="Li E."/>
            <person name="Mao Z."/>
            <person name="Ling J."/>
            <person name="Yang Y."/>
            <person name="Yin W.B."/>
            <person name="Xie B."/>
        </authorList>
    </citation>
    <scope>NUCLEOTIDE SEQUENCE [LARGE SCALE GENOMIC DNA]</scope>
    <source>
        <strain evidence="2">170</strain>
    </source>
</reference>
<protein>
    <submittedName>
        <fullName evidence="2">Uncharacterized protein</fullName>
    </submittedName>
</protein>
<dbReference type="EMBL" id="LSBJ02000002">
    <property type="protein sequence ID" value="OAQ69801.1"/>
    <property type="molecule type" value="Genomic_DNA"/>
</dbReference>
<feature type="compositionally biased region" description="Polar residues" evidence="1">
    <location>
        <begin position="573"/>
        <end position="585"/>
    </location>
</feature>
<dbReference type="AlphaFoldDB" id="A0A179FXG9"/>
<accession>A0A179FXG9</accession>
<evidence type="ECO:0000313" key="3">
    <source>
        <dbReference type="Proteomes" id="UP000078397"/>
    </source>
</evidence>
<dbReference type="KEGG" id="pchm:VFPPC_02380"/>
<dbReference type="RefSeq" id="XP_018146338.1">
    <property type="nucleotide sequence ID" value="XM_018282037.1"/>
</dbReference>
<gene>
    <name evidence="2" type="ORF">VFPPC_02380</name>
</gene>
<dbReference type="OrthoDB" id="5146350at2759"/>
<dbReference type="GeneID" id="28846031"/>
<organism evidence="2 3">
    <name type="scientific">Pochonia chlamydosporia 170</name>
    <dbReference type="NCBI Taxonomy" id="1380566"/>
    <lineage>
        <taxon>Eukaryota</taxon>
        <taxon>Fungi</taxon>
        <taxon>Dikarya</taxon>
        <taxon>Ascomycota</taxon>
        <taxon>Pezizomycotina</taxon>
        <taxon>Sordariomycetes</taxon>
        <taxon>Hypocreomycetidae</taxon>
        <taxon>Hypocreales</taxon>
        <taxon>Clavicipitaceae</taxon>
        <taxon>Pochonia</taxon>
    </lineage>
</organism>
<feature type="region of interest" description="Disordered" evidence="1">
    <location>
        <begin position="560"/>
        <end position="585"/>
    </location>
</feature>
<evidence type="ECO:0000256" key="1">
    <source>
        <dbReference type="SAM" id="MobiDB-lite"/>
    </source>
</evidence>
<comment type="caution">
    <text evidence="2">The sequence shown here is derived from an EMBL/GenBank/DDBJ whole genome shotgun (WGS) entry which is preliminary data.</text>
</comment>
<sequence>MGTVGRVILQDGEFKLPNEEIVDHEQQPQFLPRIVWPTRQDAAHSQARTALNVNVNWADRNEVLALYEEVQEIYPNLDPMPPFRAGSTSYDECPWLTHLAITHGLFHRTLQNGKSLNINEMTALVRMITYGIFDSTTFFEPWAVTGVPDKTGARVNPNTFEEMWSPIWCMNWKTGRFGQDIINQGTEWVKERLWSRRWVIVPIVYGGLQWGMTIFDRLEGQLYIFDCGDDKLKTERVKSAIQFWVTFLNMIGQPSHFRYFVPNVTKQLHYNDSALLCISWLMEVLRNQVGRPMSSSDEGVDQVNFEFPDLPVPADVAESFTSSLYLRDWVPEGCATGKSRLMAVRRVLRVMLANELGLRDHDVMTKQYQNQTRLGPPILPSAFKLLTEAGGDLYNANGRMAKSKYFTGHGGPQFALPMRRPMLPYDPDALRCHGIDKLPGDTHRARIRPIELTCRSQAPYDWPETFSFSNKQPVSDPAPELDLAVDSVWDVSAPGSGGSKVFNVKLTNLAVADMYKDVEKNFRVRVDQMRVRRLAADADDLFLEFTLSVGVEGGVQKSVDASMPLPRIPGPNESVTPSTERLSPL</sequence>
<dbReference type="STRING" id="1380566.A0A179FXG9"/>
<proteinExistence type="predicted"/>